<organism evidence="6 7">
    <name type="scientific">Rouxiella aceris</name>
    <dbReference type="NCBI Taxonomy" id="2703884"/>
    <lineage>
        <taxon>Bacteria</taxon>
        <taxon>Pseudomonadati</taxon>
        <taxon>Pseudomonadota</taxon>
        <taxon>Gammaproteobacteria</taxon>
        <taxon>Enterobacterales</taxon>
        <taxon>Yersiniaceae</taxon>
        <taxon>Rouxiella</taxon>
    </lineage>
</organism>
<dbReference type="Pfam" id="PF00465">
    <property type="entry name" value="Fe-ADH"/>
    <property type="match status" value="1"/>
</dbReference>
<keyword evidence="1 3" id="KW-0479">Metal-binding</keyword>
<dbReference type="GO" id="GO:0016614">
    <property type="term" value="F:oxidoreductase activity, acting on CH-OH group of donors"/>
    <property type="evidence" value="ECO:0007669"/>
    <property type="project" value="InterPro"/>
</dbReference>
<keyword evidence="3" id="KW-0862">Zinc</keyword>
<keyword evidence="4" id="KW-0520">NAD</keyword>
<feature type="binding site" evidence="3">
    <location>
        <position position="171"/>
    </location>
    <ligand>
        <name>glycerol</name>
        <dbReference type="ChEBI" id="CHEBI:17754"/>
    </ligand>
</feature>
<dbReference type="Gene3D" id="1.20.1090.10">
    <property type="entry name" value="Dehydroquinate synthase-like - alpha domain"/>
    <property type="match status" value="1"/>
</dbReference>
<dbReference type="Proteomes" id="UP000585363">
    <property type="component" value="Unassembled WGS sequence"/>
</dbReference>
<keyword evidence="2" id="KW-0560">Oxidoreductase</keyword>
<dbReference type="CDD" id="cd08550">
    <property type="entry name" value="GlyDH-like"/>
    <property type="match status" value="1"/>
</dbReference>
<evidence type="ECO:0000256" key="1">
    <source>
        <dbReference type="ARBA" id="ARBA00022723"/>
    </source>
</evidence>
<name>A0A848MDX6_9GAMM</name>
<comment type="caution">
    <text evidence="6">The sequence shown here is derived from an EMBL/GenBank/DDBJ whole genome shotgun (WGS) entry which is preliminary data.</text>
</comment>
<feature type="binding site" evidence="4">
    <location>
        <position position="125"/>
    </location>
    <ligand>
        <name>NAD(+)</name>
        <dbReference type="ChEBI" id="CHEBI:57540"/>
    </ligand>
</feature>
<dbReference type="PANTHER" id="PTHR43616">
    <property type="entry name" value="GLYCEROL DEHYDROGENASE"/>
    <property type="match status" value="1"/>
</dbReference>
<gene>
    <name evidence="6" type="ORF">GW590_01845</name>
</gene>
<dbReference type="AlphaFoldDB" id="A0A848MDX6"/>
<evidence type="ECO:0000256" key="2">
    <source>
        <dbReference type="ARBA" id="ARBA00023002"/>
    </source>
</evidence>
<accession>A0A848MDX6</accession>
<evidence type="ECO:0000313" key="7">
    <source>
        <dbReference type="Proteomes" id="UP000585363"/>
    </source>
</evidence>
<reference evidence="6 7" key="2">
    <citation type="submission" date="2020-06" db="EMBL/GenBank/DDBJ databases">
        <title>Polyphasic characterization of a Rahnella strain isolated from tree sap.</title>
        <authorList>
            <person name="Kim I.S."/>
        </authorList>
    </citation>
    <scope>NUCLEOTIDE SEQUENCE [LARGE SCALE GENOMIC DNA]</scope>
    <source>
        <strain evidence="6 7">SAP-1</strain>
    </source>
</reference>
<evidence type="ECO:0000256" key="4">
    <source>
        <dbReference type="PIRSR" id="PIRSR000112-3"/>
    </source>
</evidence>
<evidence type="ECO:0000256" key="3">
    <source>
        <dbReference type="PIRSR" id="PIRSR000112-1"/>
    </source>
</evidence>
<keyword evidence="7" id="KW-1185">Reference proteome</keyword>
<feature type="binding site" evidence="4">
    <location>
        <begin position="93"/>
        <end position="97"/>
    </location>
    <ligand>
        <name>NAD(+)</name>
        <dbReference type="ChEBI" id="CHEBI:57540"/>
    </ligand>
</feature>
<feature type="binding site" evidence="3">
    <location>
        <position position="271"/>
    </location>
    <ligand>
        <name>glycerol</name>
        <dbReference type="ChEBI" id="CHEBI:17754"/>
    </ligand>
</feature>
<comment type="cofactor">
    <cofactor evidence="3">
        <name>Zn(2+)</name>
        <dbReference type="ChEBI" id="CHEBI:29105"/>
    </cofactor>
    <text evidence="3">Binds 1 zinc ion per subunit.</text>
</comment>
<feature type="binding site" evidence="4">
    <location>
        <position position="131"/>
    </location>
    <ligand>
        <name>NAD(+)</name>
        <dbReference type="ChEBI" id="CHEBI:57540"/>
    </ligand>
</feature>
<dbReference type="InterPro" id="IPR001670">
    <property type="entry name" value="ADH_Fe/GldA"/>
</dbReference>
<dbReference type="InterPro" id="IPR016205">
    <property type="entry name" value="Glycerol_DH"/>
</dbReference>
<sequence length="361" mass="39167">MLEIKVPQRYLNLDGVTAKVGEYIAPLAQQVLIVTSPSAWKATRDQVEYSLQEQGIGFQLSFLSGPCSESAVNAIAQQASLYGAQLILGIGGGRVMDAAKAAGEKLQQLPVINLPTIAATCAAWSPISVIYNDHGGQIGPLTLQRLPVWVLVDSQVIAQSDSRYLQAGIVDALAKWYEFQPYLRQGDQGLSLLLKAQPARLALDTFISQGQQAVKDNQNAEVTPALRQVIDAVIALAGLANSMRDEIPRVGIAHAIHNSMTHIEELHHWLHGEKVGFGLAVQALLESDHAQTREELLPLLKIFGSPLSLSYQGNVPSANLGQQIAQRIHIAPSVIARLPFPLDQDRIASAIETTLNQYRPH</sequence>
<dbReference type="SUPFAM" id="SSF56796">
    <property type="entry name" value="Dehydroquinate synthase-like"/>
    <property type="match status" value="1"/>
</dbReference>
<evidence type="ECO:0000313" key="6">
    <source>
        <dbReference type="EMBL" id="NMP25626.1"/>
    </source>
</evidence>
<feature type="domain" description="Alcohol dehydrogenase iron-type/glycerol dehydrogenase GldA" evidence="5">
    <location>
        <begin position="7"/>
        <end position="153"/>
    </location>
</feature>
<dbReference type="PIRSF" id="PIRSF000112">
    <property type="entry name" value="Glycerol_dehydrogenase"/>
    <property type="match status" value="1"/>
</dbReference>
<protein>
    <submittedName>
        <fullName evidence="6">Iron-containing alcohol dehydrogenase family protein</fullName>
    </submittedName>
</protein>
<proteinExistence type="predicted"/>
<dbReference type="GO" id="GO:0046872">
    <property type="term" value="F:metal ion binding"/>
    <property type="evidence" value="ECO:0007669"/>
    <property type="project" value="UniProtKB-KW"/>
</dbReference>
<reference evidence="6 7" key="1">
    <citation type="submission" date="2020-01" db="EMBL/GenBank/DDBJ databases">
        <authorList>
            <person name="Lee S.D."/>
        </authorList>
    </citation>
    <scope>NUCLEOTIDE SEQUENCE [LARGE SCALE GENOMIC DNA]</scope>
    <source>
        <strain evidence="6 7">SAP-1</strain>
    </source>
</reference>
<dbReference type="EMBL" id="JAADJU010000001">
    <property type="protein sequence ID" value="NMP25626.1"/>
    <property type="molecule type" value="Genomic_DNA"/>
</dbReference>
<dbReference type="PANTHER" id="PTHR43616:SF3">
    <property type="entry name" value="HYDROXYCARBOXYLATE DEHYDROGENASE A"/>
    <property type="match status" value="1"/>
</dbReference>
<dbReference type="Gene3D" id="3.40.50.1970">
    <property type="match status" value="1"/>
</dbReference>
<evidence type="ECO:0000259" key="5">
    <source>
        <dbReference type="Pfam" id="PF00465"/>
    </source>
</evidence>
<dbReference type="RefSeq" id="WP_169401312.1">
    <property type="nucleotide sequence ID" value="NZ_JAADJU010000001.1"/>
</dbReference>
<feature type="binding site" evidence="3">
    <location>
        <position position="254"/>
    </location>
    <ligand>
        <name>glycerol</name>
        <dbReference type="ChEBI" id="CHEBI:17754"/>
    </ligand>
</feature>